<dbReference type="PROSITE" id="PS51432">
    <property type="entry name" value="AP_NUCLEASE_F2_4"/>
    <property type="match status" value="1"/>
</dbReference>
<comment type="caution">
    <text evidence="9">The sequence shown here is derived from an EMBL/GenBank/DDBJ whole genome shotgun (WGS) entry which is preliminary data.</text>
</comment>
<gene>
    <name evidence="9" type="ORF">FB460_2233</name>
</gene>
<keyword evidence="10" id="KW-1185">Reference proteome</keyword>
<dbReference type="SMART" id="SM00518">
    <property type="entry name" value="AP2Ec"/>
    <property type="match status" value="1"/>
</dbReference>
<dbReference type="InterPro" id="IPR018246">
    <property type="entry name" value="AP_endonuc_F2_Zn_BS"/>
</dbReference>
<dbReference type="PROSITE" id="PS00730">
    <property type="entry name" value="AP_NUCLEASE_F2_2"/>
    <property type="match status" value="1"/>
</dbReference>
<dbReference type="GO" id="GO:0003906">
    <property type="term" value="F:DNA-(apurinic or apyrimidinic site) endonuclease activity"/>
    <property type="evidence" value="ECO:0007669"/>
    <property type="project" value="TreeGrafter"/>
</dbReference>
<evidence type="ECO:0000259" key="8">
    <source>
        <dbReference type="Pfam" id="PF01261"/>
    </source>
</evidence>
<evidence type="ECO:0000256" key="1">
    <source>
        <dbReference type="ARBA" id="ARBA00001947"/>
    </source>
</evidence>
<comment type="similarity">
    <text evidence="2">Belongs to the AP endonuclease 2 family.</text>
</comment>
<keyword evidence="3" id="KW-0479">Metal-binding</keyword>
<sequence>MRIGAHVDQTDPIGSARTSGLEAVQIMIGDPRSWKGPVFEPGVAEELRAEAEEADVHIYVHSPYIINVATTNNRVRIPSRKLLQKNVDAAARIDAKGVIVHGGHVTKDDDPEAGFENWFKCIDGLDLKVPVLIENTAGGANAMARHLDRIERVWQAVQAASGAENVGFCLDTCHAHAAGEELDGVVGRIREITGRIDLIHCNDSRDAFGSGADRHATLGTGQADPNGIRAVLREAGAPIILETPPATLAEDLAWVREAVA</sequence>
<comment type="cofactor">
    <cofactor evidence="1">
        <name>Zn(2+)</name>
        <dbReference type="ChEBI" id="CHEBI:29105"/>
    </cofactor>
</comment>
<dbReference type="InterPro" id="IPR036237">
    <property type="entry name" value="Xyl_isomerase-like_sf"/>
</dbReference>
<dbReference type="NCBIfam" id="NF002198">
    <property type="entry name" value="PRK01060.1-3"/>
    <property type="match status" value="1"/>
</dbReference>
<reference evidence="9 10" key="1">
    <citation type="submission" date="2019-06" db="EMBL/GenBank/DDBJ databases">
        <title>Sequencing the genomes of 1000 actinobacteria strains.</title>
        <authorList>
            <person name="Klenk H.-P."/>
        </authorList>
    </citation>
    <scope>NUCLEOTIDE SEQUENCE [LARGE SCALE GENOMIC DNA]</scope>
    <source>
        <strain evidence="9 10">DSM 8251</strain>
    </source>
</reference>
<evidence type="ECO:0000313" key="10">
    <source>
        <dbReference type="Proteomes" id="UP000316196"/>
    </source>
</evidence>
<evidence type="ECO:0000256" key="3">
    <source>
        <dbReference type="ARBA" id="ARBA00022723"/>
    </source>
</evidence>
<evidence type="ECO:0000256" key="7">
    <source>
        <dbReference type="ARBA" id="ARBA00023204"/>
    </source>
</evidence>
<dbReference type="GO" id="GO:0008081">
    <property type="term" value="F:phosphoric diester hydrolase activity"/>
    <property type="evidence" value="ECO:0007669"/>
    <property type="project" value="TreeGrafter"/>
</dbReference>
<evidence type="ECO:0000256" key="5">
    <source>
        <dbReference type="ARBA" id="ARBA00022801"/>
    </source>
</evidence>
<keyword evidence="4" id="KW-0227">DNA damage</keyword>
<dbReference type="PROSITE" id="PS00729">
    <property type="entry name" value="AP_NUCLEASE_F2_1"/>
    <property type="match status" value="1"/>
</dbReference>
<keyword evidence="5" id="KW-0378">Hydrolase</keyword>
<protein>
    <submittedName>
        <fullName evidence="9">Deoxyribonuclease-4</fullName>
    </submittedName>
</protein>
<dbReference type="Gene3D" id="3.20.20.150">
    <property type="entry name" value="Divalent-metal-dependent TIM barrel enzymes"/>
    <property type="match status" value="1"/>
</dbReference>
<evidence type="ECO:0000256" key="6">
    <source>
        <dbReference type="ARBA" id="ARBA00022833"/>
    </source>
</evidence>
<dbReference type="RefSeq" id="WP_142094168.1">
    <property type="nucleotide sequence ID" value="NZ_BAAAMD010000002.1"/>
</dbReference>
<feature type="domain" description="Xylose isomerase-like TIM barrel" evidence="8">
    <location>
        <begin position="16"/>
        <end position="257"/>
    </location>
</feature>
<dbReference type="OrthoDB" id="9805666at2"/>
<keyword evidence="7" id="KW-0234">DNA repair</keyword>
<dbReference type="PANTHER" id="PTHR21445">
    <property type="entry name" value="ENDONUCLEASE IV ENDODEOXYRIBONUCLEASE IV"/>
    <property type="match status" value="1"/>
</dbReference>
<name>A0A542ZDF3_9ACTN</name>
<dbReference type="Pfam" id="PF01261">
    <property type="entry name" value="AP_endonuc_2"/>
    <property type="match status" value="1"/>
</dbReference>
<dbReference type="GO" id="GO:0006284">
    <property type="term" value="P:base-excision repair"/>
    <property type="evidence" value="ECO:0007669"/>
    <property type="project" value="TreeGrafter"/>
</dbReference>
<keyword evidence="6" id="KW-0862">Zinc</keyword>
<dbReference type="AlphaFoldDB" id="A0A542ZDF3"/>
<accession>A0A542ZDF3</accession>
<dbReference type="EMBL" id="VFOR01000002">
    <property type="protein sequence ID" value="TQL58372.1"/>
    <property type="molecule type" value="Genomic_DNA"/>
</dbReference>
<dbReference type="Proteomes" id="UP000316196">
    <property type="component" value="Unassembled WGS sequence"/>
</dbReference>
<organism evidence="9 10">
    <name type="scientific">Propioniferax innocua</name>
    <dbReference type="NCBI Taxonomy" id="1753"/>
    <lineage>
        <taxon>Bacteria</taxon>
        <taxon>Bacillati</taxon>
        <taxon>Actinomycetota</taxon>
        <taxon>Actinomycetes</taxon>
        <taxon>Propionibacteriales</taxon>
        <taxon>Propionibacteriaceae</taxon>
        <taxon>Propioniferax</taxon>
    </lineage>
</organism>
<evidence type="ECO:0000256" key="2">
    <source>
        <dbReference type="ARBA" id="ARBA00005340"/>
    </source>
</evidence>
<dbReference type="SUPFAM" id="SSF51658">
    <property type="entry name" value="Xylose isomerase-like"/>
    <property type="match status" value="1"/>
</dbReference>
<dbReference type="PANTHER" id="PTHR21445:SF0">
    <property type="entry name" value="APURINIC-APYRIMIDINIC ENDONUCLEASE"/>
    <property type="match status" value="1"/>
</dbReference>
<dbReference type="InterPro" id="IPR001719">
    <property type="entry name" value="AP_endonuc_2"/>
</dbReference>
<dbReference type="GO" id="GO:0003677">
    <property type="term" value="F:DNA binding"/>
    <property type="evidence" value="ECO:0007669"/>
    <property type="project" value="InterPro"/>
</dbReference>
<dbReference type="PROSITE" id="PS00731">
    <property type="entry name" value="AP_NUCLEASE_F2_3"/>
    <property type="match status" value="1"/>
</dbReference>
<dbReference type="GO" id="GO:0008270">
    <property type="term" value="F:zinc ion binding"/>
    <property type="evidence" value="ECO:0007669"/>
    <property type="project" value="InterPro"/>
</dbReference>
<evidence type="ECO:0000313" key="9">
    <source>
        <dbReference type="EMBL" id="TQL58372.1"/>
    </source>
</evidence>
<evidence type="ECO:0000256" key="4">
    <source>
        <dbReference type="ARBA" id="ARBA00022763"/>
    </source>
</evidence>
<dbReference type="InterPro" id="IPR013022">
    <property type="entry name" value="Xyl_isomerase-like_TIM-brl"/>
</dbReference>
<proteinExistence type="inferred from homology"/>